<evidence type="ECO:0000313" key="11">
    <source>
        <dbReference type="EMBL" id="RTR14163.1"/>
    </source>
</evidence>
<evidence type="ECO:0000256" key="7">
    <source>
        <dbReference type="ARBA" id="ARBA00048741"/>
    </source>
</evidence>
<dbReference type="CDD" id="cd00712">
    <property type="entry name" value="AsnB"/>
    <property type="match status" value="1"/>
</dbReference>
<dbReference type="Pfam" id="PF13537">
    <property type="entry name" value="GATase_7"/>
    <property type="match status" value="1"/>
</dbReference>
<dbReference type="EMBL" id="RXMA01000041">
    <property type="protein sequence ID" value="RTR14163.1"/>
    <property type="molecule type" value="Genomic_DNA"/>
</dbReference>
<dbReference type="AlphaFoldDB" id="A0A431VAI1"/>
<dbReference type="NCBIfam" id="TIGR01536">
    <property type="entry name" value="asn_synth_AEB"/>
    <property type="match status" value="1"/>
</dbReference>
<dbReference type="GO" id="GO:0005829">
    <property type="term" value="C:cytosol"/>
    <property type="evidence" value="ECO:0007669"/>
    <property type="project" value="TreeGrafter"/>
</dbReference>
<evidence type="ECO:0000259" key="10">
    <source>
        <dbReference type="PROSITE" id="PS51278"/>
    </source>
</evidence>
<evidence type="ECO:0000256" key="2">
    <source>
        <dbReference type="ARBA" id="ARBA00005752"/>
    </source>
</evidence>
<dbReference type="SUPFAM" id="SSF56235">
    <property type="entry name" value="N-terminal nucleophile aminohydrolases (Ntn hydrolases)"/>
    <property type="match status" value="1"/>
</dbReference>
<proteinExistence type="inferred from homology"/>
<evidence type="ECO:0000256" key="5">
    <source>
        <dbReference type="ARBA" id="ARBA00022840"/>
    </source>
</evidence>
<keyword evidence="8" id="KW-0028">Amino-acid biosynthesis</keyword>
<evidence type="ECO:0000256" key="6">
    <source>
        <dbReference type="ARBA" id="ARBA00022962"/>
    </source>
</evidence>
<evidence type="ECO:0000256" key="9">
    <source>
        <dbReference type="PIRSR" id="PIRSR001589-2"/>
    </source>
</evidence>
<dbReference type="SUPFAM" id="SSF52402">
    <property type="entry name" value="Adenine nucleotide alpha hydrolases-like"/>
    <property type="match status" value="1"/>
</dbReference>
<feature type="binding site" evidence="9">
    <location>
        <position position="327"/>
    </location>
    <ligand>
        <name>ATP</name>
        <dbReference type="ChEBI" id="CHEBI:30616"/>
    </ligand>
</feature>
<protein>
    <recommendedName>
        <fullName evidence="3">asparagine synthase (glutamine-hydrolyzing)</fullName>
        <ecNumber evidence="3">6.3.5.4</ecNumber>
    </recommendedName>
</protein>
<dbReference type="InterPro" id="IPR051786">
    <property type="entry name" value="ASN_synthetase/amidase"/>
</dbReference>
<feature type="binding site" evidence="9">
    <location>
        <position position="123"/>
    </location>
    <ligand>
        <name>L-glutamine</name>
        <dbReference type="ChEBI" id="CHEBI:58359"/>
    </ligand>
</feature>
<keyword evidence="4 9" id="KW-0547">Nucleotide-binding</keyword>
<evidence type="ECO:0000256" key="3">
    <source>
        <dbReference type="ARBA" id="ARBA00012737"/>
    </source>
</evidence>
<dbReference type="PROSITE" id="PS51278">
    <property type="entry name" value="GATASE_TYPE_2"/>
    <property type="match status" value="1"/>
</dbReference>
<comment type="similarity">
    <text evidence="2">Belongs to the asparagine synthetase family.</text>
</comment>
<feature type="binding site" evidence="9">
    <location>
        <begin position="396"/>
        <end position="397"/>
    </location>
    <ligand>
        <name>ATP</name>
        <dbReference type="ChEBI" id="CHEBI:30616"/>
    </ligand>
</feature>
<evidence type="ECO:0000256" key="1">
    <source>
        <dbReference type="ARBA" id="ARBA00005187"/>
    </source>
</evidence>
<evidence type="ECO:0000256" key="8">
    <source>
        <dbReference type="PIRSR" id="PIRSR001589-1"/>
    </source>
</evidence>
<name>A0A431VAI1_9PROT</name>
<dbReference type="GO" id="GO:0004066">
    <property type="term" value="F:asparagine synthase (glutamine-hydrolyzing) activity"/>
    <property type="evidence" value="ECO:0007669"/>
    <property type="project" value="UniProtKB-EC"/>
</dbReference>
<dbReference type="InterPro" id="IPR006426">
    <property type="entry name" value="Asn_synth_AEB"/>
</dbReference>
<dbReference type="PANTHER" id="PTHR43284">
    <property type="entry name" value="ASPARAGINE SYNTHETASE (GLUTAMINE-HYDROLYZING)"/>
    <property type="match status" value="1"/>
</dbReference>
<keyword evidence="8" id="KW-0061">Asparagine biosynthesis</keyword>
<dbReference type="Gene3D" id="3.40.50.620">
    <property type="entry name" value="HUPs"/>
    <property type="match status" value="1"/>
</dbReference>
<dbReference type="GO" id="GO:0006529">
    <property type="term" value="P:asparagine biosynthetic process"/>
    <property type="evidence" value="ECO:0007669"/>
    <property type="project" value="UniProtKB-KW"/>
</dbReference>
<dbReference type="Gene3D" id="3.60.20.10">
    <property type="entry name" value="Glutamine Phosphoribosylpyrophosphate, subunit 1, domain 1"/>
    <property type="match status" value="1"/>
</dbReference>
<dbReference type="PANTHER" id="PTHR43284:SF1">
    <property type="entry name" value="ASPARAGINE SYNTHETASE"/>
    <property type="match status" value="1"/>
</dbReference>
<feature type="domain" description="Glutamine amidotransferase type-2" evidence="10">
    <location>
        <begin position="21"/>
        <end position="238"/>
    </location>
</feature>
<dbReference type="PIRSF" id="PIRSF001589">
    <property type="entry name" value="Asn_synthetase_glu-h"/>
    <property type="match status" value="1"/>
</dbReference>
<keyword evidence="11" id="KW-0436">Ligase</keyword>
<accession>A0A431VAI1</accession>
<keyword evidence="12" id="KW-1185">Reference proteome</keyword>
<keyword evidence="5 9" id="KW-0067">ATP-binding</keyword>
<dbReference type="InterPro" id="IPR029055">
    <property type="entry name" value="Ntn_hydrolases_N"/>
</dbReference>
<sequence length="632" mass="68013">MNSALEFTVPPLFPQRSPPMCGIIGLFRPAPAAAPPGPERVMAARDRMAHRGPDGSGLFQAAGGRLVLGHRRLAIIDPSPAGAQPMTDADAGLTVVFNGEIYNYRELRRELMAQGVTFRSQSDTEVLLRLYDRHGVDGLARLNGMFAFALWDDRRQGLLLARDGLGIKPLYVFDDGETTGFASECRALAALLPERSASRADPAARLGFFMYGWVPEPFSPWAAIEMLPAGTWLWTDARGTSRGRFFDVVDEIVAAEMDARTATPKSRREWLASLRDDVAASVDRHLVADTPVSLFLSAGVDSTMIAELAASATGGVTGVTLTADRFIGSDDDEAPGAAATAAACGMPHHVRHLTAADFTDQRDALLRSMDVPTIDGVNVFFAAAAAADAGFKVALSGVGGDEMLGGYPSFRQIPPLMRFLGPVARIPLLGPALGRGLRRMTAPWLGAFTSPKYASLLECAGADADAYLLRRGLFLPWELERGEDARSLAETLARVRRAAGGDGRYARIASPYLRVLAMETELYMRGQLLRDADWAGMASSVEIRTPLADAALFRRAIRAIAAMTPPPDKRTLSVAIGPQSAAAATRPKTGFSLPIRDWPTASSTTGPVRKPRGLRGWAQFVYDSWNRENGMG</sequence>
<reference evidence="11 12" key="1">
    <citation type="submission" date="2018-12" db="EMBL/GenBank/DDBJ databases">
        <authorList>
            <person name="Yang Y."/>
        </authorList>
    </citation>
    <scope>NUCLEOTIDE SEQUENCE [LARGE SCALE GENOMIC DNA]</scope>
    <source>
        <strain evidence="11 12">L-25-5w-1</strain>
    </source>
</reference>
<organism evidence="11 12">
    <name type="scientific">Azospirillum griseum</name>
    <dbReference type="NCBI Taxonomy" id="2496639"/>
    <lineage>
        <taxon>Bacteria</taxon>
        <taxon>Pseudomonadati</taxon>
        <taxon>Pseudomonadota</taxon>
        <taxon>Alphaproteobacteria</taxon>
        <taxon>Rhodospirillales</taxon>
        <taxon>Azospirillaceae</taxon>
        <taxon>Azospirillum</taxon>
    </lineage>
</organism>
<dbReference type="CDD" id="cd01991">
    <property type="entry name" value="Asn_synthase_B_C"/>
    <property type="match status" value="1"/>
</dbReference>
<dbReference type="InterPro" id="IPR017932">
    <property type="entry name" value="GATase_2_dom"/>
</dbReference>
<dbReference type="EC" id="6.3.5.4" evidence="3"/>
<dbReference type="InterPro" id="IPR001962">
    <property type="entry name" value="Asn_synthase"/>
</dbReference>
<keyword evidence="6 8" id="KW-0315">Glutamine amidotransferase</keyword>
<evidence type="ECO:0000256" key="4">
    <source>
        <dbReference type="ARBA" id="ARBA00022741"/>
    </source>
</evidence>
<dbReference type="GO" id="GO:0005524">
    <property type="term" value="F:ATP binding"/>
    <property type="evidence" value="ECO:0007669"/>
    <property type="project" value="UniProtKB-KW"/>
</dbReference>
<comment type="caution">
    <text evidence="11">The sequence shown here is derived from an EMBL/GenBank/DDBJ whole genome shotgun (WGS) entry which is preliminary data.</text>
</comment>
<dbReference type="InterPro" id="IPR033738">
    <property type="entry name" value="AsnB_N"/>
</dbReference>
<comment type="catalytic activity">
    <reaction evidence="7">
        <text>L-aspartate + L-glutamine + ATP + H2O = L-asparagine + L-glutamate + AMP + diphosphate + H(+)</text>
        <dbReference type="Rhea" id="RHEA:12228"/>
        <dbReference type="ChEBI" id="CHEBI:15377"/>
        <dbReference type="ChEBI" id="CHEBI:15378"/>
        <dbReference type="ChEBI" id="CHEBI:29985"/>
        <dbReference type="ChEBI" id="CHEBI:29991"/>
        <dbReference type="ChEBI" id="CHEBI:30616"/>
        <dbReference type="ChEBI" id="CHEBI:33019"/>
        <dbReference type="ChEBI" id="CHEBI:58048"/>
        <dbReference type="ChEBI" id="CHEBI:58359"/>
        <dbReference type="ChEBI" id="CHEBI:456215"/>
        <dbReference type="EC" id="6.3.5.4"/>
    </reaction>
</comment>
<dbReference type="Pfam" id="PF00733">
    <property type="entry name" value="Asn_synthase"/>
    <property type="match status" value="1"/>
</dbReference>
<dbReference type="InterPro" id="IPR014729">
    <property type="entry name" value="Rossmann-like_a/b/a_fold"/>
</dbReference>
<feature type="active site" description="For GATase activity" evidence="8">
    <location>
        <position position="21"/>
    </location>
</feature>
<gene>
    <name evidence="11" type="primary">asnB</name>
    <name evidence="11" type="ORF">EJ903_24055</name>
</gene>
<dbReference type="Proteomes" id="UP000277007">
    <property type="component" value="Unassembled WGS sequence"/>
</dbReference>
<comment type="pathway">
    <text evidence="1">Amino-acid biosynthesis; L-asparagine biosynthesis; L-asparagine from L-aspartate (L-Gln route): step 1/1.</text>
</comment>
<evidence type="ECO:0000313" key="12">
    <source>
        <dbReference type="Proteomes" id="UP000277007"/>
    </source>
</evidence>